<dbReference type="InterPro" id="IPR043148">
    <property type="entry name" value="TagF_C"/>
</dbReference>
<dbReference type="Gene3D" id="3.40.50.12580">
    <property type="match status" value="1"/>
</dbReference>
<accession>A0A0J9EBK3</accession>
<evidence type="ECO:0000313" key="1">
    <source>
        <dbReference type="EMBL" id="KMW59079.1"/>
    </source>
</evidence>
<dbReference type="Pfam" id="PF05159">
    <property type="entry name" value="Capsule_synth"/>
    <property type="match status" value="1"/>
</dbReference>
<dbReference type="GO" id="GO:0015774">
    <property type="term" value="P:polysaccharide transport"/>
    <property type="evidence" value="ECO:0007669"/>
    <property type="project" value="InterPro"/>
</dbReference>
<dbReference type="InterPro" id="IPR007833">
    <property type="entry name" value="Capsule_polysaccharide_synth"/>
</dbReference>
<name>A0A0J9EBK3_9RHOB</name>
<evidence type="ECO:0000313" key="2">
    <source>
        <dbReference type="Proteomes" id="UP000037178"/>
    </source>
</evidence>
<dbReference type="PATRIC" id="fig|1675527.3.peg.4256"/>
<comment type="caution">
    <text evidence="1">The sequence shown here is derived from an EMBL/GenBank/DDBJ whole genome shotgun (WGS) entry which is preliminary data.</text>
</comment>
<dbReference type="Proteomes" id="UP000037178">
    <property type="component" value="Unassembled WGS sequence"/>
</dbReference>
<dbReference type="EMBL" id="LFTY01000002">
    <property type="protein sequence ID" value="KMW59079.1"/>
    <property type="molecule type" value="Genomic_DNA"/>
</dbReference>
<dbReference type="RefSeq" id="WP_049644611.1">
    <property type="nucleotide sequence ID" value="NZ_LFTY01000002.1"/>
</dbReference>
<evidence type="ECO:0008006" key="3">
    <source>
        <dbReference type="Google" id="ProtNLM"/>
    </source>
</evidence>
<protein>
    <recommendedName>
        <fullName evidence="3">Capsule polysaccharide biosynthesis protein</fullName>
    </recommendedName>
</protein>
<keyword evidence="2" id="KW-1185">Reference proteome</keyword>
<proteinExistence type="predicted"/>
<dbReference type="AlphaFoldDB" id="A0A0J9EBK3"/>
<sequence>MQNLRAAFAGRRAAAEPHALVIHAEGDWFKSIQDGKFDFFTKIVRHATKQGIPSRIVATGSSTSRLLLEQDHINLIVGDQPSYGANRLHALPGYVWGFWYLDEVGVFWNSSMRFSRFNPHDLDEEKAHYFFNGVTSYMLRENVSKAPQEVRMKNPMQEAAAAVFCQEIEDSLPRSHHLTTEQMIRTTASTCKEEPVYVKPHPNQSKQMRKAILDICADYQNVTVSDASVHDLVEASRMVVTQNSAAGFEALMQRRCVITCAKCDYWHATLTPKKTADLREALRFGAEAMSDFPFEKYFYWFLDRNSLEPAKDEFEKRAWARIKEKFFL</sequence>
<organism evidence="1 2">
    <name type="scientific">Candidatus Rhodobacter oscarellae</name>
    <dbReference type="NCBI Taxonomy" id="1675527"/>
    <lineage>
        <taxon>Bacteria</taxon>
        <taxon>Pseudomonadati</taxon>
        <taxon>Pseudomonadota</taxon>
        <taxon>Alphaproteobacteria</taxon>
        <taxon>Rhodobacterales</taxon>
        <taxon>Rhodobacter group</taxon>
        <taxon>Rhodobacter</taxon>
    </lineage>
</organism>
<reference evidence="1 2" key="1">
    <citation type="submission" date="2015-06" db="EMBL/GenBank/DDBJ databases">
        <title>Draft genome sequence of an Alphaproteobacteria species associated to the Mediterranean sponge Oscarella lobularis.</title>
        <authorList>
            <person name="Jourda C."/>
            <person name="Santini S."/>
            <person name="Claverie J.-M."/>
        </authorList>
    </citation>
    <scope>NUCLEOTIDE SEQUENCE [LARGE SCALE GENOMIC DNA]</scope>
    <source>
        <strain evidence="1">IGS</strain>
    </source>
</reference>
<dbReference type="GO" id="GO:0000271">
    <property type="term" value="P:polysaccharide biosynthetic process"/>
    <property type="evidence" value="ECO:0007669"/>
    <property type="project" value="InterPro"/>
</dbReference>
<gene>
    <name evidence="1" type="ORF">AIOL_004060</name>
</gene>
<dbReference type="STRING" id="1675527.AIOL_004060"/>
<dbReference type="OrthoDB" id="6713140at2"/>